<sequence length="105" mass="11174">MDNGMTTPGHRVVVATADYERQFAFLDELFSGGPFDSGLLNIICYFVLGFLVVASAFVCYCCWTARCSPPAAANRAADEPPVAPAAGDSMAHLLQATSSNTVHKE</sequence>
<reference evidence="3" key="2">
    <citation type="submission" date="2023-06" db="EMBL/GenBank/DDBJ databases">
        <title>Genome assembly of Pristionchus species.</title>
        <authorList>
            <person name="Yoshida K."/>
            <person name="Sommer R.J."/>
        </authorList>
    </citation>
    <scope>NUCLEOTIDE SEQUENCE</scope>
    <source>
        <strain evidence="3 5">RS5460</strain>
    </source>
</reference>
<evidence type="ECO:0000256" key="1">
    <source>
        <dbReference type="SAM" id="Phobius"/>
    </source>
</evidence>
<dbReference type="EMBL" id="BTRK01000002">
    <property type="protein sequence ID" value="GMR38058.1"/>
    <property type="molecule type" value="Genomic_DNA"/>
</dbReference>
<protein>
    <submittedName>
        <fullName evidence="3">Uncharacterized protein</fullName>
    </submittedName>
</protein>
<evidence type="ECO:0000313" key="2">
    <source>
        <dbReference type="EMBL" id="GMR38057.1"/>
    </source>
</evidence>
<gene>
    <name evidence="2" type="ORF">PMAYCL1PPCAC_08252</name>
    <name evidence="3" type="ORF">PMAYCL1PPCAC_08253</name>
    <name evidence="4" type="ORF">PMAYCL1PPCAC_08254</name>
</gene>
<dbReference type="Proteomes" id="UP001328107">
    <property type="component" value="Unassembled WGS sequence"/>
</dbReference>
<feature type="transmembrane region" description="Helical" evidence="1">
    <location>
        <begin position="39"/>
        <end position="63"/>
    </location>
</feature>
<comment type="caution">
    <text evidence="3">The sequence shown here is derived from an EMBL/GenBank/DDBJ whole genome shotgun (WGS) entry which is preliminary data.</text>
</comment>
<dbReference type="AlphaFoldDB" id="A0AAN5C5E4"/>
<dbReference type="EMBL" id="BTRK01000002">
    <property type="protein sequence ID" value="GMR38059.1"/>
    <property type="molecule type" value="Genomic_DNA"/>
</dbReference>
<name>A0AAN5C5E4_9BILA</name>
<reference evidence="5" key="1">
    <citation type="submission" date="2022-10" db="EMBL/GenBank/DDBJ databases">
        <title>Genome assembly of Pristionchus species.</title>
        <authorList>
            <person name="Yoshida K."/>
            <person name="Sommer R.J."/>
        </authorList>
    </citation>
    <scope>NUCLEOTIDE SEQUENCE [LARGE SCALE GENOMIC DNA]</scope>
    <source>
        <strain evidence="4 5">RS5460</strain>
    </source>
</reference>
<proteinExistence type="predicted"/>
<keyword evidence="1" id="KW-1133">Transmembrane helix</keyword>
<keyword evidence="1" id="KW-0472">Membrane</keyword>
<evidence type="ECO:0000313" key="5">
    <source>
        <dbReference type="Proteomes" id="UP001328107"/>
    </source>
</evidence>
<organism evidence="3 5">
    <name type="scientific">Pristionchus mayeri</name>
    <dbReference type="NCBI Taxonomy" id="1317129"/>
    <lineage>
        <taxon>Eukaryota</taxon>
        <taxon>Metazoa</taxon>
        <taxon>Ecdysozoa</taxon>
        <taxon>Nematoda</taxon>
        <taxon>Chromadorea</taxon>
        <taxon>Rhabditida</taxon>
        <taxon>Rhabditina</taxon>
        <taxon>Diplogasteromorpha</taxon>
        <taxon>Diplogasteroidea</taxon>
        <taxon>Neodiplogasteridae</taxon>
        <taxon>Pristionchus</taxon>
    </lineage>
</organism>
<dbReference type="EMBL" id="BTRK01000002">
    <property type="protein sequence ID" value="GMR38057.1"/>
    <property type="molecule type" value="Genomic_DNA"/>
</dbReference>
<evidence type="ECO:0000313" key="3">
    <source>
        <dbReference type="EMBL" id="GMR38058.1"/>
    </source>
</evidence>
<accession>A0AAN5C5E4</accession>
<keyword evidence="5" id="KW-1185">Reference proteome</keyword>
<evidence type="ECO:0000313" key="4">
    <source>
        <dbReference type="EMBL" id="GMR38059.1"/>
    </source>
</evidence>
<keyword evidence="1" id="KW-0812">Transmembrane</keyword>